<proteinExistence type="predicted"/>
<name>A0A078AYV1_STYLE</name>
<protein>
    <recommendedName>
        <fullName evidence="3">LamG-like jellyroll fold domain-containing protein</fullName>
    </recommendedName>
</protein>
<dbReference type="PANTHER" id="PTHR42535">
    <property type="entry name" value="OOKINETE PROTEIN, PUTATIVE-RELATED"/>
    <property type="match status" value="1"/>
</dbReference>
<dbReference type="SUPFAM" id="SSF49899">
    <property type="entry name" value="Concanavalin A-like lectins/glucanases"/>
    <property type="match status" value="1"/>
</dbReference>
<reference evidence="1 2" key="1">
    <citation type="submission" date="2014-06" db="EMBL/GenBank/DDBJ databases">
        <authorList>
            <person name="Swart Estienne"/>
        </authorList>
    </citation>
    <scope>NUCLEOTIDE SEQUENCE [LARGE SCALE GENOMIC DNA]</scope>
    <source>
        <strain evidence="1 2">130c</strain>
    </source>
</reference>
<gene>
    <name evidence="1" type="primary">Contig5009.g5361</name>
    <name evidence="1" type="ORF">STYLEM_16730</name>
</gene>
<accession>A0A078AYV1</accession>
<evidence type="ECO:0000313" key="2">
    <source>
        <dbReference type="Proteomes" id="UP000039865"/>
    </source>
</evidence>
<dbReference type="InterPro" id="IPR013320">
    <property type="entry name" value="ConA-like_dom_sf"/>
</dbReference>
<keyword evidence="2" id="KW-1185">Reference proteome</keyword>
<dbReference type="PANTHER" id="PTHR42535:SF2">
    <property type="entry name" value="CHROMOSOME UNDETERMINED SCAFFOLD_146, WHOLE GENOME SHOTGUN SEQUENCE"/>
    <property type="match status" value="1"/>
</dbReference>
<organism evidence="1 2">
    <name type="scientific">Stylonychia lemnae</name>
    <name type="common">Ciliate</name>
    <dbReference type="NCBI Taxonomy" id="5949"/>
    <lineage>
        <taxon>Eukaryota</taxon>
        <taxon>Sar</taxon>
        <taxon>Alveolata</taxon>
        <taxon>Ciliophora</taxon>
        <taxon>Intramacronucleata</taxon>
        <taxon>Spirotrichea</taxon>
        <taxon>Stichotrichia</taxon>
        <taxon>Sporadotrichida</taxon>
        <taxon>Oxytrichidae</taxon>
        <taxon>Stylonychinae</taxon>
        <taxon>Stylonychia</taxon>
    </lineage>
</organism>
<evidence type="ECO:0000313" key="1">
    <source>
        <dbReference type="EMBL" id="CDW87620.1"/>
    </source>
</evidence>
<sequence length="302" mass="35354">MACYSHLLLNKKSYHQKQIQTHLKYCFYEYKPYQTRDQSRYQTQIIFDNFQKYPKDDDEVVGIFNQGEWLELKSQENLELRKFTYIFDLMILNDQQPLMESNDIPSICQVVQKGRDSPANQERTPSIYYNVQSNQIIASVTLKDRNGVLTVDINSISKVKPNLWYTIAVTFDQNLLSLYINGVFDSAKIINDLSISQNMHNLLVGMKDEQSHSDCSFALRNFEIYNFNLDMNQIEARSFRNYQIAIGYQIGGRPADIRFGCTNCTKVQARVHYGQWGLPIIIKSWMDLGSKYLDNKRGYYQL</sequence>
<dbReference type="EMBL" id="CCKQ01015783">
    <property type="protein sequence ID" value="CDW87620.1"/>
    <property type="molecule type" value="Genomic_DNA"/>
</dbReference>
<dbReference type="InParanoid" id="A0A078AYV1"/>
<dbReference type="Gene3D" id="2.60.120.200">
    <property type="match status" value="1"/>
</dbReference>
<dbReference type="AlphaFoldDB" id="A0A078AYV1"/>
<dbReference type="Pfam" id="PF13385">
    <property type="entry name" value="Laminin_G_3"/>
    <property type="match status" value="1"/>
</dbReference>
<evidence type="ECO:0008006" key="3">
    <source>
        <dbReference type="Google" id="ProtNLM"/>
    </source>
</evidence>
<dbReference type="Proteomes" id="UP000039865">
    <property type="component" value="Unassembled WGS sequence"/>
</dbReference>